<dbReference type="GO" id="GO:0004993">
    <property type="term" value="F:G protein-coupled serotonin receptor activity"/>
    <property type="evidence" value="ECO:0007669"/>
    <property type="project" value="TreeGrafter"/>
</dbReference>
<evidence type="ECO:0000256" key="3">
    <source>
        <dbReference type="ARBA" id="ARBA00022692"/>
    </source>
</evidence>
<keyword evidence="12" id="KW-1185">Reference proteome</keyword>
<dbReference type="GO" id="GO:0007268">
    <property type="term" value="P:chemical synaptic transmission"/>
    <property type="evidence" value="ECO:0007669"/>
    <property type="project" value="TreeGrafter"/>
</dbReference>
<evidence type="ECO:0000256" key="7">
    <source>
        <dbReference type="ARBA" id="ARBA00023170"/>
    </source>
</evidence>
<evidence type="ECO:0000313" key="11">
    <source>
        <dbReference type="EMBL" id="GAV02809.1"/>
    </source>
</evidence>
<dbReference type="EMBL" id="BDGG01000008">
    <property type="protein sequence ID" value="GAV02809.1"/>
    <property type="molecule type" value="Genomic_DNA"/>
</dbReference>
<dbReference type="InterPro" id="IPR017452">
    <property type="entry name" value="GPCR_Rhodpsn_7TM"/>
</dbReference>
<evidence type="ECO:0000256" key="4">
    <source>
        <dbReference type="ARBA" id="ARBA00022989"/>
    </source>
</evidence>
<dbReference type="Gene3D" id="1.20.1070.10">
    <property type="entry name" value="Rhodopsin 7-helix transmembrane proteins"/>
    <property type="match status" value="1"/>
</dbReference>
<feature type="domain" description="G-protein coupled receptors family 1 profile" evidence="10">
    <location>
        <begin position="49"/>
        <end position="307"/>
    </location>
</feature>
<dbReference type="GO" id="GO:0007187">
    <property type="term" value="P:G protein-coupled receptor signaling pathway, coupled to cyclic nucleotide second messenger"/>
    <property type="evidence" value="ECO:0007669"/>
    <property type="project" value="TreeGrafter"/>
</dbReference>
<reference evidence="11 12" key="1">
    <citation type="journal article" date="2016" name="Nat. Commun.">
        <title>Extremotolerant tardigrade genome and improved radiotolerance of human cultured cells by tardigrade-unique protein.</title>
        <authorList>
            <person name="Hashimoto T."/>
            <person name="Horikawa D.D."/>
            <person name="Saito Y."/>
            <person name="Kuwahara H."/>
            <person name="Kozuka-Hata H."/>
            <person name="Shin-I T."/>
            <person name="Minakuchi Y."/>
            <person name="Ohishi K."/>
            <person name="Motoyama A."/>
            <person name="Aizu T."/>
            <person name="Enomoto A."/>
            <person name="Kondo K."/>
            <person name="Tanaka S."/>
            <person name="Hara Y."/>
            <person name="Koshikawa S."/>
            <person name="Sagara H."/>
            <person name="Miura T."/>
            <person name="Yokobori S."/>
            <person name="Miyagawa K."/>
            <person name="Suzuki Y."/>
            <person name="Kubo T."/>
            <person name="Oyama M."/>
            <person name="Kohara Y."/>
            <person name="Fujiyama A."/>
            <person name="Arakawa K."/>
            <person name="Katayama T."/>
            <person name="Toyoda A."/>
            <person name="Kunieda T."/>
        </authorList>
    </citation>
    <scope>NUCLEOTIDE SEQUENCE [LARGE SCALE GENOMIC DNA]</scope>
    <source>
        <strain evidence="11 12">YOKOZUNA-1</strain>
    </source>
</reference>
<evidence type="ECO:0000256" key="9">
    <source>
        <dbReference type="SAM" id="Phobius"/>
    </source>
</evidence>
<proteinExistence type="predicted"/>
<evidence type="ECO:0000256" key="1">
    <source>
        <dbReference type="ARBA" id="ARBA00004651"/>
    </source>
</evidence>
<organism evidence="11 12">
    <name type="scientific">Ramazzottius varieornatus</name>
    <name type="common">Water bear</name>
    <name type="synonym">Tardigrade</name>
    <dbReference type="NCBI Taxonomy" id="947166"/>
    <lineage>
        <taxon>Eukaryota</taxon>
        <taxon>Metazoa</taxon>
        <taxon>Ecdysozoa</taxon>
        <taxon>Tardigrada</taxon>
        <taxon>Eutardigrada</taxon>
        <taxon>Parachela</taxon>
        <taxon>Hypsibioidea</taxon>
        <taxon>Ramazzottiidae</taxon>
        <taxon>Ramazzottius</taxon>
    </lineage>
</organism>
<evidence type="ECO:0000256" key="5">
    <source>
        <dbReference type="ARBA" id="ARBA00023040"/>
    </source>
</evidence>
<dbReference type="Proteomes" id="UP000186922">
    <property type="component" value="Unassembled WGS sequence"/>
</dbReference>
<keyword evidence="2" id="KW-1003">Cell membrane</keyword>
<dbReference type="OrthoDB" id="10071887at2759"/>
<keyword evidence="4 9" id="KW-1133">Transmembrane helix</keyword>
<feature type="transmembrane region" description="Helical" evidence="9">
    <location>
        <begin position="285"/>
        <end position="308"/>
    </location>
</feature>
<feature type="transmembrane region" description="Helical" evidence="9">
    <location>
        <begin position="149"/>
        <end position="167"/>
    </location>
</feature>
<protein>
    <recommendedName>
        <fullName evidence="10">G-protein coupled receptors family 1 profile domain-containing protein</fullName>
    </recommendedName>
</protein>
<dbReference type="GO" id="GO:0030594">
    <property type="term" value="F:neurotransmitter receptor activity"/>
    <property type="evidence" value="ECO:0007669"/>
    <property type="project" value="TreeGrafter"/>
</dbReference>
<dbReference type="AlphaFoldDB" id="A0A1D1VW21"/>
<dbReference type="PROSITE" id="PS50262">
    <property type="entry name" value="G_PROTEIN_RECEP_F1_2"/>
    <property type="match status" value="1"/>
</dbReference>
<name>A0A1D1VW21_RAMVA</name>
<dbReference type="SUPFAM" id="SSF81321">
    <property type="entry name" value="Family A G protein-coupled receptor-like"/>
    <property type="match status" value="1"/>
</dbReference>
<feature type="transmembrane region" description="Helical" evidence="9">
    <location>
        <begin position="71"/>
        <end position="90"/>
    </location>
</feature>
<dbReference type="PANTHER" id="PTHR24247">
    <property type="entry name" value="5-HYDROXYTRYPTAMINE RECEPTOR"/>
    <property type="match status" value="1"/>
</dbReference>
<feature type="transmembrane region" description="Helical" evidence="9">
    <location>
        <begin position="255"/>
        <end position="279"/>
    </location>
</feature>
<comment type="subcellular location">
    <subcellularLocation>
        <location evidence="1">Cell membrane</location>
        <topology evidence="1">Multi-pass membrane protein</topology>
    </subcellularLocation>
</comment>
<dbReference type="PANTHER" id="PTHR24247:SF202">
    <property type="entry name" value="5-HYDROXYTRYPTAMINE RECEPTOR 1"/>
    <property type="match status" value="1"/>
</dbReference>
<keyword evidence="5" id="KW-0297">G-protein coupled receptor</keyword>
<evidence type="ECO:0000256" key="8">
    <source>
        <dbReference type="ARBA" id="ARBA00023224"/>
    </source>
</evidence>
<evidence type="ECO:0000256" key="2">
    <source>
        <dbReference type="ARBA" id="ARBA00022475"/>
    </source>
</evidence>
<dbReference type="GO" id="GO:0005886">
    <property type="term" value="C:plasma membrane"/>
    <property type="evidence" value="ECO:0007669"/>
    <property type="project" value="UniProtKB-SubCell"/>
</dbReference>
<dbReference type="PRINTS" id="PR00237">
    <property type="entry name" value="GPCRRHODOPSN"/>
</dbReference>
<evidence type="ECO:0000313" key="12">
    <source>
        <dbReference type="Proteomes" id="UP000186922"/>
    </source>
</evidence>
<feature type="transmembrane region" description="Helical" evidence="9">
    <location>
        <begin position="33"/>
        <end position="59"/>
    </location>
</feature>
<feature type="transmembrane region" description="Helical" evidence="9">
    <location>
        <begin position="110"/>
        <end position="128"/>
    </location>
</feature>
<keyword evidence="6 9" id="KW-0472">Membrane</keyword>
<sequence length="348" mass="38859">MNDTIGGFSVSNLTIPIDACASPSFAFTSPQRLAVYILAIPQTILTIIMNILVLLTFVFNKNLRTAQHFNFLNLALCDFIIACVALPSRLTLDLHGCWPAPYAFCRLYKLLDWITTSEAAFTVILIAVTRYRMITRGAVYNQEETSRKVINRIILTWIINILLYGPVQFVDKYTRISITGVGQCSTEFFQISWLGNLLVFTNNILPPVIVVVIYAFVFHALRGRTNQIAANPSNAQSAANSTRPKENRAAKQGRALMLLTASFLLTSCPVGIISIVMFANDSLTIFQVYLFLLYLLYFNSLMNTLVYTSKVPAMKTGMQKLLCMRPGTAMDRMARGTITAVETKNENS</sequence>
<dbReference type="Pfam" id="PF00001">
    <property type="entry name" value="7tm_1"/>
    <property type="match status" value="1"/>
</dbReference>
<dbReference type="GO" id="GO:0045202">
    <property type="term" value="C:synapse"/>
    <property type="evidence" value="ECO:0007669"/>
    <property type="project" value="GOC"/>
</dbReference>
<comment type="caution">
    <text evidence="11">The sequence shown here is derived from an EMBL/GenBank/DDBJ whole genome shotgun (WGS) entry which is preliminary data.</text>
</comment>
<keyword evidence="8" id="KW-0807">Transducer</keyword>
<gene>
    <name evidence="11" type="primary">RvY_13329-1</name>
    <name evidence="11" type="synonym">RvY_13329.1</name>
    <name evidence="11" type="ORF">RvY_13329</name>
</gene>
<accession>A0A1D1VW21</accession>
<evidence type="ECO:0000259" key="10">
    <source>
        <dbReference type="PROSITE" id="PS50262"/>
    </source>
</evidence>
<feature type="transmembrane region" description="Helical" evidence="9">
    <location>
        <begin position="204"/>
        <end position="221"/>
    </location>
</feature>
<keyword evidence="3 9" id="KW-0812">Transmembrane</keyword>
<dbReference type="InterPro" id="IPR000276">
    <property type="entry name" value="GPCR_Rhodpsn"/>
</dbReference>
<evidence type="ECO:0000256" key="6">
    <source>
        <dbReference type="ARBA" id="ARBA00023136"/>
    </source>
</evidence>
<dbReference type="GO" id="GO:0030425">
    <property type="term" value="C:dendrite"/>
    <property type="evidence" value="ECO:0007669"/>
    <property type="project" value="TreeGrafter"/>
</dbReference>
<keyword evidence="7" id="KW-0675">Receptor</keyword>
<dbReference type="STRING" id="947166.A0A1D1VW21"/>